<dbReference type="Proteomes" id="UP001347796">
    <property type="component" value="Unassembled WGS sequence"/>
</dbReference>
<evidence type="ECO:0000256" key="4">
    <source>
        <dbReference type="ARBA" id="ARBA00022989"/>
    </source>
</evidence>
<protein>
    <recommendedName>
        <fullName evidence="7">Major facilitator superfamily (MFS) profile domain-containing protein</fullName>
    </recommendedName>
</protein>
<evidence type="ECO:0000256" key="1">
    <source>
        <dbReference type="ARBA" id="ARBA00004127"/>
    </source>
</evidence>
<evidence type="ECO:0000313" key="8">
    <source>
        <dbReference type="EMBL" id="KAK6173855.1"/>
    </source>
</evidence>
<accession>A0AAN8JEP1</accession>
<comment type="subcellular location">
    <subcellularLocation>
        <location evidence="1">Endomembrane system</location>
        <topology evidence="1">Multi-pass membrane protein</topology>
    </subcellularLocation>
</comment>
<gene>
    <name evidence="8" type="ORF">SNE40_017240</name>
</gene>
<evidence type="ECO:0000256" key="5">
    <source>
        <dbReference type="ARBA" id="ARBA00023136"/>
    </source>
</evidence>
<organism evidence="8 9">
    <name type="scientific">Patella caerulea</name>
    <name type="common">Rayed Mediterranean limpet</name>
    <dbReference type="NCBI Taxonomy" id="87958"/>
    <lineage>
        <taxon>Eukaryota</taxon>
        <taxon>Metazoa</taxon>
        <taxon>Spiralia</taxon>
        <taxon>Lophotrochozoa</taxon>
        <taxon>Mollusca</taxon>
        <taxon>Gastropoda</taxon>
        <taxon>Patellogastropoda</taxon>
        <taxon>Patelloidea</taxon>
        <taxon>Patellidae</taxon>
        <taxon>Patella</taxon>
    </lineage>
</organism>
<dbReference type="PROSITE" id="PS50850">
    <property type="entry name" value="MFS"/>
    <property type="match status" value="1"/>
</dbReference>
<proteinExistence type="predicted"/>
<keyword evidence="5 6" id="KW-0472">Membrane</keyword>
<dbReference type="InterPro" id="IPR036259">
    <property type="entry name" value="MFS_trans_sf"/>
</dbReference>
<evidence type="ECO:0000256" key="6">
    <source>
        <dbReference type="SAM" id="Phobius"/>
    </source>
</evidence>
<dbReference type="Gene3D" id="1.20.1250.20">
    <property type="entry name" value="MFS general substrate transporter like domains"/>
    <property type="match status" value="1"/>
</dbReference>
<keyword evidence="2" id="KW-0813">Transport</keyword>
<keyword evidence="9" id="KW-1185">Reference proteome</keyword>
<comment type="caution">
    <text evidence="8">The sequence shown here is derived from an EMBL/GenBank/DDBJ whole genome shotgun (WGS) entry which is preliminary data.</text>
</comment>
<feature type="transmembrane region" description="Helical" evidence="6">
    <location>
        <begin position="68"/>
        <end position="90"/>
    </location>
</feature>
<feature type="transmembrane region" description="Helical" evidence="6">
    <location>
        <begin position="196"/>
        <end position="217"/>
    </location>
</feature>
<dbReference type="AlphaFoldDB" id="A0AAN8JEP1"/>
<dbReference type="InterPro" id="IPR051068">
    <property type="entry name" value="MFS_Domain-Containing_Protein"/>
</dbReference>
<evidence type="ECO:0000256" key="3">
    <source>
        <dbReference type="ARBA" id="ARBA00022692"/>
    </source>
</evidence>
<dbReference type="GO" id="GO:0005765">
    <property type="term" value="C:lysosomal membrane"/>
    <property type="evidence" value="ECO:0007669"/>
    <property type="project" value="TreeGrafter"/>
</dbReference>
<name>A0AAN8JEP1_PATCE</name>
<reference evidence="8 9" key="1">
    <citation type="submission" date="2024-01" db="EMBL/GenBank/DDBJ databases">
        <title>The genome of the rayed Mediterranean limpet Patella caerulea (Linnaeus, 1758).</title>
        <authorList>
            <person name="Anh-Thu Weber A."/>
            <person name="Halstead-Nussloch G."/>
        </authorList>
    </citation>
    <scope>NUCLEOTIDE SEQUENCE [LARGE SCALE GENOMIC DNA]</scope>
    <source>
        <strain evidence="8">AATW-2023a</strain>
        <tissue evidence="8">Whole specimen</tissue>
    </source>
</reference>
<dbReference type="Pfam" id="PF07690">
    <property type="entry name" value="MFS_1"/>
    <property type="match status" value="1"/>
</dbReference>
<dbReference type="PANTHER" id="PTHR23510:SF3">
    <property type="entry name" value="MAJOR FACILITATOR SUPERFAMILY DOMAIN-CONTAINING PROTEIN 8"/>
    <property type="match status" value="1"/>
</dbReference>
<dbReference type="InterPro" id="IPR020846">
    <property type="entry name" value="MFS_dom"/>
</dbReference>
<dbReference type="PANTHER" id="PTHR23510">
    <property type="entry name" value="INNER MEMBRANE TRANSPORT PROTEIN YAJR"/>
    <property type="match status" value="1"/>
</dbReference>
<feature type="transmembrane region" description="Helical" evidence="6">
    <location>
        <begin position="164"/>
        <end position="184"/>
    </location>
</feature>
<feature type="transmembrane region" description="Helical" evidence="6">
    <location>
        <begin position="102"/>
        <end position="121"/>
    </location>
</feature>
<feature type="transmembrane region" description="Helical" evidence="6">
    <location>
        <begin position="330"/>
        <end position="351"/>
    </location>
</feature>
<feature type="transmembrane region" description="Helical" evidence="6">
    <location>
        <begin position="133"/>
        <end position="152"/>
    </location>
</feature>
<dbReference type="GO" id="GO:0012505">
    <property type="term" value="C:endomembrane system"/>
    <property type="evidence" value="ECO:0007669"/>
    <property type="project" value="UniProtKB-SubCell"/>
</dbReference>
<dbReference type="GO" id="GO:0022857">
    <property type="term" value="F:transmembrane transporter activity"/>
    <property type="evidence" value="ECO:0007669"/>
    <property type="project" value="InterPro"/>
</dbReference>
<dbReference type="CDD" id="cd17326">
    <property type="entry name" value="MFS_MFSD8"/>
    <property type="match status" value="1"/>
</dbReference>
<dbReference type="EMBL" id="JAZGQO010000011">
    <property type="protein sequence ID" value="KAK6173855.1"/>
    <property type="molecule type" value="Genomic_DNA"/>
</dbReference>
<dbReference type="SUPFAM" id="SSF103473">
    <property type="entry name" value="MFS general substrate transporter"/>
    <property type="match status" value="1"/>
</dbReference>
<evidence type="ECO:0000256" key="2">
    <source>
        <dbReference type="ARBA" id="ARBA00022448"/>
    </source>
</evidence>
<feature type="domain" description="Major facilitator superfamily (MFS) profile" evidence="7">
    <location>
        <begin position="65"/>
        <end position="357"/>
    </location>
</feature>
<sequence>MDTCDIKLNSDSKQSNGIYQISLKGQIGGKTSDDIPVANNSNKYIVNEDPRIFEPPDKKKARWRSIRIMYLTMFLSSVTFTITMASLWPYLELVDREASADFFGWIVAGYSIGQLVASPLFGFWSNRFDTTRWPLLLSIGINIIANIMYAYIESFPDTRQYYLLLARGLVGFGAGNVAVVRSYVAGATTNEERTGVMANVSICQSVGFILGPAFQAALVPLGYPGPISKLEFHLDLYTAPAFLSAIAGFINILLLVTLFKETRVTELTTLSVQGGDSESMNANCENKPDYFAVICSIMIFFVVLFIFTIFETIGSPLTMDMYGWSKKKATLYQGIILVGAGCEAIVVSLLLKKIAKR</sequence>
<keyword evidence="4 6" id="KW-1133">Transmembrane helix</keyword>
<feature type="transmembrane region" description="Helical" evidence="6">
    <location>
        <begin position="290"/>
        <end position="310"/>
    </location>
</feature>
<dbReference type="InterPro" id="IPR011701">
    <property type="entry name" value="MFS"/>
</dbReference>
<feature type="transmembrane region" description="Helical" evidence="6">
    <location>
        <begin position="237"/>
        <end position="259"/>
    </location>
</feature>
<keyword evidence="3 6" id="KW-0812">Transmembrane</keyword>
<evidence type="ECO:0000259" key="7">
    <source>
        <dbReference type="PROSITE" id="PS50850"/>
    </source>
</evidence>
<evidence type="ECO:0000313" key="9">
    <source>
        <dbReference type="Proteomes" id="UP001347796"/>
    </source>
</evidence>